<sequence>MERKRLSGVESPRPQAHENNATSNQGNRVHPSGKRVFEVFGTRNSASVKSNHSLSKKASPYTDKFFANVAEAIVRSFPFTEFAKENSCEIKDVVRALKVTVVEPLSKPSIQKSSTPAEYAQREPATLGSAPSIPLPPVDPQNRRWIVSRQPGQTTPPSATSGSTRFEVSSTATSEPSILLKGGRGVKRRKTMVPVEQQIIKQDAYGNYVPVKSITTASGRFGDDGSKEC</sequence>
<name>Q5BB60_EMENI</name>
<gene>
    <name evidence="2" type="ORF">ANIA_02220</name>
</gene>
<evidence type="ECO:0000313" key="2">
    <source>
        <dbReference type="EMBL" id="CBF86407.1"/>
    </source>
</evidence>
<evidence type="ECO:0000313" key="3">
    <source>
        <dbReference type="Proteomes" id="UP000000560"/>
    </source>
</evidence>
<accession>C8VML1</accession>
<protein>
    <submittedName>
        <fullName evidence="2">Uncharacterized protein</fullName>
    </submittedName>
</protein>
<dbReference type="OMA" id="HACEVND"/>
<feature type="region of interest" description="Disordered" evidence="1">
    <location>
        <begin position="108"/>
        <end position="177"/>
    </location>
</feature>
<accession>Q5BB60</accession>
<dbReference type="Proteomes" id="UP000000560">
    <property type="component" value="Chromosome VII"/>
</dbReference>
<reference evidence="3" key="1">
    <citation type="journal article" date="2005" name="Nature">
        <title>Sequencing of Aspergillus nidulans and comparative analysis with A. fumigatus and A. oryzae.</title>
        <authorList>
            <person name="Galagan J.E."/>
            <person name="Calvo S.E."/>
            <person name="Cuomo C."/>
            <person name="Ma L.J."/>
            <person name="Wortman J.R."/>
            <person name="Batzoglou S."/>
            <person name="Lee S.I."/>
            <person name="Basturkmen M."/>
            <person name="Spevak C.C."/>
            <person name="Clutterbuck J."/>
            <person name="Kapitonov V."/>
            <person name="Jurka J."/>
            <person name="Scazzocchio C."/>
            <person name="Farman M."/>
            <person name="Butler J."/>
            <person name="Purcell S."/>
            <person name="Harris S."/>
            <person name="Braus G.H."/>
            <person name="Draht O."/>
            <person name="Busch S."/>
            <person name="D'Enfert C."/>
            <person name="Bouchier C."/>
            <person name="Goldman G.H."/>
            <person name="Bell-Pedersen D."/>
            <person name="Griffiths-Jones S."/>
            <person name="Doonan J.H."/>
            <person name="Yu J."/>
            <person name="Vienken K."/>
            <person name="Pain A."/>
            <person name="Freitag M."/>
            <person name="Selker E.U."/>
            <person name="Archer D.B."/>
            <person name="Penalva M.A."/>
            <person name="Oakley B.R."/>
            <person name="Momany M."/>
            <person name="Tanaka T."/>
            <person name="Kumagai T."/>
            <person name="Asai K."/>
            <person name="Machida M."/>
            <person name="Nierman W.C."/>
            <person name="Denning D.W."/>
            <person name="Caddick M."/>
            <person name="Hynes M."/>
            <person name="Paoletti M."/>
            <person name="Fischer R."/>
            <person name="Miller B."/>
            <person name="Dyer P."/>
            <person name="Sachs M.S."/>
            <person name="Osmani S.A."/>
            <person name="Birren B.W."/>
        </authorList>
    </citation>
    <scope>NUCLEOTIDE SEQUENCE [LARGE SCALE GENOMIC DNA]</scope>
    <source>
        <strain evidence="3">FGSC A4 / ATCC 38163 / CBS 112.46 / NRRL 194 / M139</strain>
    </source>
</reference>
<dbReference type="InParanoid" id="Q5BB60"/>
<dbReference type="AlphaFoldDB" id="Q5BB60"/>
<feature type="region of interest" description="Disordered" evidence="1">
    <location>
        <begin position="1"/>
        <end position="34"/>
    </location>
</feature>
<feature type="compositionally biased region" description="Polar residues" evidence="1">
    <location>
        <begin position="150"/>
        <end position="176"/>
    </location>
</feature>
<feature type="compositionally biased region" description="Polar residues" evidence="1">
    <location>
        <begin position="17"/>
        <end position="27"/>
    </location>
</feature>
<dbReference type="HOGENOM" id="CLU_1209817_0_0_1"/>
<dbReference type="KEGG" id="ani:ANIA_02220"/>
<evidence type="ECO:0000256" key="1">
    <source>
        <dbReference type="SAM" id="MobiDB-lite"/>
    </source>
</evidence>
<organism evidence="2 3">
    <name type="scientific">Emericella nidulans (strain FGSC A4 / ATCC 38163 / CBS 112.46 / NRRL 194 / M139)</name>
    <name type="common">Aspergillus nidulans</name>
    <dbReference type="NCBI Taxonomy" id="227321"/>
    <lineage>
        <taxon>Eukaryota</taxon>
        <taxon>Fungi</taxon>
        <taxon>Dikarya</taxon>
        <taxon>Ascomycota</taxon>
        <taxon>Pezizomycotina</taxon>
        <taxon>Eurotiomycetes</taxon>
        <taxon>Eurotiomycetidae</taxon>
        <taxon>Eurotiales</taxon>
        <taxon>Aspergillaceae</taxon>
        <taxon>Aspergillus</taxon>
        <taxon>Aspergillus subgen. Nidulantes</taxon>
    </lineage>
</organism>
<keyword evidence="3" id="KW-1185">Reference proteome</keyword>
<dbReference type="RefSeq" id="XP_659824.1">
    <property type="nucleotide sequence ID" value="XM_654732.1"/>
</dbReference>
<dbReference type="OrthoDB" id="4492028at2759"/>
<dbReference type="EMBL" id="BN001307">
    <property type="protein sequence ID" value="CBF86407.1"/>
    <property type="molecule type" value="Genomic_DNA"/>
</dbReference>
<proteinExistence type="predicted"/>
<dbReference type="GeneID" id="2875750"/>
<reference evidence="3" key="2">
    <citation type="journal article" date="2009" name="Fungal Genet. Biol.">
        <title>The 2008 update of the Aspergillus nidulans genome annotation: a community effort.</title>
        <authorList>
            <person name="Wortman J.R."/>
            <person name="Gilsenan J.M."/>
            <person name="Joardar V."/>
            <person name="Deegan J."/>
            <person name="Clutterbuck J."/>
            <person name="Andersen M.R."/>
            <person name="Archer D."/>
            <person name="Bencina M."/>
            <person name="Braus G."/>
            <person name="Coutinho P."/>
            <person name="von Dohren H."/>
            <person name="Doonan J."/>
            <person name="Driessen A.J."/>
            <person name="Durek P."/>
            <person name="Espeso E."/>
            <person name="Fekete E."/>
            <person name="Flipphi M."/>
            <person name="Estrada C.G."/>
            <person name="Geysens S."/>
            <person name="Goldman G."/>
            <person name="de Groot P.W."/>
            <person name="Hansen K."/>
            <person name="Harris S.D."/>
            <person name="Heinekamp T."/>
            <person name="Helmstaedt K."/>
            <person name="Henrissat B."/>
            <person name="Hofmann G."/>
            <person name="Homan T."/>
            <person name="Horio T."/>
            <person name="Horiuchi H."/>
            <person name="James S."/>
            <person name="Jones M."/>
            <person name="Karaffa L."/>
            <person name="Karanyi Z."/>
            <person name="Kato M."/>
            <person name="Keller N."/>
            <person name="Kelly D.E."/>
            <person name="Kiel J.A."/>
            <person name="Kim J.M."/>
            <person name="van der Klei I.J."/>
            <person name="Klis F.M."/>
            <person name="Kovalchuk A."/>
            <person name="Krasevec N."/>
            <person name="Kubicek C.P."/>
            <person name="Liu B."/>
            <person name="Maccabe A."/>
            <person name="Meyer V."/>
            <person name="Mirabito P."/>
            <person name="Miskei M."/>
            <person name="Mos M."/>
            <person name="Mullins J."/>
            <person name="Nelson D.R."/>
            <person name="Nielsen J."/>
            <person name="Oakley B.R."/>
            <person name="Osmani S.A."/>
            <person name="Pakula T."/>
            <person name="Paszewski A."/>
            <person name="Paulsen I."/>
            <person name="Pilsyk S."/>
            <person name="Pocsi I."/>
            <person name="Punt P.J."/>
            <person name="Ram A.F."/>
            <person name="Ren Q."/>
            <person name="Robellet X."/>
            <person name="Robson G."/>
            <person name="Seiboth B."/>
            <person name="van Solingen P."/>
            <person name="Specht T."/>
            <person name="Sun J."/>
            <person name="Taheri-Talesh N."/>
            <person name="Takeshita N."/>
            <person name="Ussery D."/>
            <person name="vanKuyk P.A."/>
            <person name="Visser H."/>
            <person name="van de Vondervoort P.J."/>
            <person name="de Vries R.P."/>
            <person name="Walton J."/>
            <person name="Xiang X."/>
            <person name="Xiong Y."/>
            <person name="Zeng A.P."/>
            <person name="Brandt B.W."/>
            <person name="Cornell M.J."/>
            <person name="van den Hondel C.A."/>
            <person name="Visser J."/>
            <person name="Oliver S.G."/>
            <person name="Turner G."/>
        </authorList>
    </citation>
    <scope>GENOME REANNOTATION</scope>
    <source>
        <strain evidence="3">FGSC A4 / ATCC 38163 / CBS 112.46 / NRRL 194 / M139</strain>
    </source>
</reference>